<organism evidence="1">
    <name type="scientific">Candidatus Shikimatogenerans sp. Tduv</name>
    <dbReference type="NCBI Taxonomy" id="3158567"/>
    <lineage>
        <taxon>Bacteria</taxon>
        <taxon>Pseudomonadati</taxon>
        <taxon>Bacteroidota</taxon>
        <taxon>Flavobacteriia</taxon>
        <taxon>Flavobacteriales</taxon>
        <taxon>Candidatus Shikimatogenerans</taxon>
    </lineage>
</organism>
<reference evidence="1" key="1">
    <citation type="submission" date="2024-06" db="EMBL/GenBank/DDBJ databases">
        <title>Diversity, functionality, and evolutionary history of bacterial symbionts in false click beetles (Coleoptera, Throscidae).</title>
        <authorList>
            <person name="Wierz J.C."/>
            <person name="Malm H."/>
            <person name="Kaltenpoth M."/>
            <person name="Engl T."/>
        </authorList>
    </citation>
    <scope>NUCLEOTIDE SEQUENCE</scope>
    <source>
        <strain evidence="1">Tduv</strain>
    </source>
</reference>
<accession>A0AAU7QRW7</accession>
<dbReference type="EMBL" id="CP157894">
    <property type="protein sequence ID" value="XBT18439.1"/>
    <property type="molecule type" value="Genomic_DNA"/>
</dbReference>
<proteinExistence type="predicted"/>
<dbReference type="AlphaFoldDB" id="A0AAU7QRW7"/>
<sequence>MLYYNKIYKINNYKKQLKYLYILQLINNKFYNIFKYYNYKYLIYKKIYNINNYINKNKKYLNKKKKKYIKKYIKKKNIYKKIYKKKKYKKYLKHIFLNYKKKYILKYLKYKKIYNKYIKKNYLYLLKIYNNIIYFNNKILIYNKYYLKKLINYKIFIIKKINKYLLKYFLFVQKNKLNKKVVVVIINKAISTKNNILITPQLYINLLKKKKIILNELDGTILIDYIYAKKIQFKIKKKFKKL</sequence>
<gene>
    <name evidence="1" type="ORF">ABNO50_00385</name>
</gene>
<protein>
    <submittedName>
        <fullName evidence="1">Uncharacterized protein</fullName>
    </submittedName>
</protein>
<name>A0AAU7QRW7_9FLAO</name>
<evidence type="ECO:0000313" key="1">
    <source>
        <dbReference type="EMBL" id="XBT18439.1"/>
    </source>
</evidence>